<reference evidence="2" key="2">
    <citation type="submission" date="2015-11" db="EMBL/GenBank/DDBJ databases">
        <authorList>
            <person name="Zhang Y."/>
            <person name="Guo Z."/>
        </authorList>
    </citation>
    <scope>NUCLEOTIDE SEQUENCE</scope>
</reference>
<proteinExistence type="predicted"/>
<dbReference type="OrthoDB" id="10487030at2759"/>
<feature type="transmembrane region" description="Helical" evidence="1">
    <location>
        <begin position="87"/>
        <end position="109"/>
    </location>
</feature>
<evidence type="ECO:0000313" key="3">
    <source>
        <dbReference type="Proteomes" id="UP000017246"/>
    </source>
</evidence>
<dbReference type="AlphaFoldDB" id="A0A068XZC6"/>
<organism evidence="2 3">
    <name type="scientific">Echinococcus multilocularis</name>
    <name type="common">Fox tapeworm</name>
    <dbReference type="NCBI Taxonomy" id="6211"/>
    <lineage>
        <taxon>Eukaryota</taxon>
        <taxon>Metazoa</taxon>
        <taxon>Spiralia</taxon>
        <taxon>Lophotrochozoa</taxon>
        <taxon>Platyhelminthes</taxon>
        <taxon>Cestoda</taxon>
        <taxon>Eucestoda</taxon>
        <taxon>Cyclophyllidea</taxon>
        <taxon>Taeniidae</taxon>
        <taxon>Echinococcus</taxon>
    </lineage>
</organism>
<name>A0A068XZC6_ECHMU</name>
<keyword evidence="1" id="KW-0472">Membrane</keyword>
<dbReference type="EMBL" id="LN902850">
    <property type="protein sequence ID" value="CDS36207.1"/>
    <property type="molecule type" value="Genomic_DNA"/>
</dbReference>
<gene>
    <name evidence="2" type="ORF">EmuJ_000320900</name>
</gene>
<reference evidence="2" key="1">
    <citation type="journal article" date="2013" name="Nature">
        <title>The genomes of four tapeworm species reveal adaptations to parasitism.</title>
        <authorList>
            <person name="Tsai I.J."/>
            <person name="Zarowiecki M."/>
            <person name="Holroyd N."/>
            <person name="Garciarrubio A."/>
            <person name="Sanchez-Flores A."/>
            <person name="Brooks K.L."/>
            <person name="Tracey A."/>
            <person name="Bobes R.J."/>
            <person name="Fragoso G."/>
            <person name="Sciutto E."/>
            <person name="Aslett M."/>
            <person name="Beasley H."/>
            <person name="Bennett H.M."/>
            <person name="Cai J."/>
            <person name="Camicia F."/>
            <person name="Clark R."/>
            <person name="Cucher M."/>
            <person name="De Silva N."/>
            <person name="Day T.A."/>
            <person name="Deplazes P."/>
            <person name="Estrada K."/>
            <person name="Fernandez C."/>
            <person name="Holland P.W."/>
            <person name="Hou J."/>
            <person name="Hu S."/>
            <person name="Huckvale T."/>
            <person name="Hung S.S."/>
            <person name="Kamenetzky L."/>
            <person name="Keane J.A."/>
            <person name="Kiss F."/>
            <person name="Koziol U."/>
            <person name="Lambert O."/>
            <person name="Liu K."/>
            <person name="Luo X."/>
            <person name="Luo Y."/>
            <person name="Macchiaroli N."/>
            <person name="Nichol S."/>
            <person name="Paps J."/>
            <person name="Parkinson J."/>
            <person name="Pouchkina-Stantcheva N."/>
            <person name="Riddiford N."/>
            <person name="Rosenzvit M."/>
            <person name="Salinas G."/>
            <person name="Wasmuth J.D."/>
            <person name="Zamanian M."/>
            <person name="Zheng Y."/>
            <person name="Cai X."/>
            <person name="Soberon X."/>
            <person name="Olson P.D."/>
            <person name="Laclette J.P."/>
            <person name="Brehm K."/>
            <person name="Berriman M."/>
            <person name="Garciarrubio A."/>
            <person name="Bobes R.J."/>
            <person name="Fragoso G."/>
            <person name="Sanchez-Flores A."/>
            <person name="Estrada K."/>
            <person name="Cevallos M.A."/>
            <person name="Morett E."/>
            <person name="Gonzalez V."/>
            <person name="Portillo T."/>
            <person name="Ochoa-Leyva A."/>
            <person name="Jose M.V."/>
            <person name="Sciutto E."/>
            <person name="Landa A."/>
            <person name="Jimenez L."/>
            <person name="Valdes V."/>
            <person name="Carrero J.C."/>
            <person name="Larralde C."/>
            <person name="Morales-Montor J."/>
            <person name="Limon-Lason J."/>
            <person name="Soberon X."/>
            <person name="Laclette J.P."/>
        </authorList>
    </citation>
    <scope>NUCLEOTIDE SEQUENCE [LARGE SCALE GENOMIC DNA]</scope>
</reference>
<accession>A0A068XZC6</accession>
<dbReference type="Proteomes" id="UP000017246">
    <property type="component" value="Unassembled WGS sequence"/>
</dbReference>
<keyword evidence="3" id="KW-1185">Reference proteome</keyword>
<evidence type="ECO:0000256" key="1">
    <source>
        <dbReference type="SAM" id="Phobius"/>
    </source>
</evidence>
<sequence length="139" mass="15847">MHAPVYVQTYTNILFTFHSRPPDPRTILPPLPPPSHSHMHPSTQTHAYTHKMPNVCYYCTNTEMMEILGIFIHTCTLASSAFFHHSLFVMSLSLALFTTTTTAISLIILSLPLPRSHLLPFVYRSDCFLVSCDLVSRRR</sequence>
<evidence type="ECO:0000313" key="2">
    <source>
        <dbReference type="EMBL" id="CDS36207.1"/>
    </source>
</evidence>
<keyword evidence="1" id="KW-1133">Transmembrane helix</keyword>
<keyword evidence="1" id="KW-0812">Transmembrane</keyword>
<protein>
    <submittedName>
        <fullName evidence="2">Hypothetical transcript</fullName>
    </submittedName>
</protein>